<reference evidence="1 2" key="1">
    <citation type="submission" date="2021-06" db="EMBL/GenBank/DDBJ databases">
        <title>Caerostris darwini draft genome.</title>
        <authorList>
            <person name="Kono N."/>
            <person name="Arakawa K."/>
        </authorList>
    </citation>
    <scope>NUCLEOTIDE SEQUENCE [LARGE SCALE GENOMIC DNA]</scope>
</reference>
<evidence type="ECO:0000313" key="1">
    <source>
        <dbReference type="EMBL" id="GIX70028.1"/>
    </source>
</evidence>
<proteinExistence type="predicted"/>
<dbReference type="AlphaFoldDB" id="A0AAV4MCE8"/>
<name>A0AAV4MCE8_9ARAC</name>
<accession>A0AAV4MCE8</accession>
<organism evidence="1 2">
    <name type="scientific">Caerostris darwini</name>
    <dbReference type="NCBI Taxonomy" id="1538125"/>
    <lineage>
        <taxon>Eukaryota</taxon>
        <taxon>Metazoa</taxon>
        <taxon>Ecdysozoa</taxon>
        <taxon>Arthropoda</taxon>
        <taxon>Chelicerata</taxon>
        <taxon>Arachnida</taxon>
        <taxon>Araneae</taxon>
        <taxon>Araneomorphae</taxon>
        <taxon>Entelegynae</taxon>
        <taxon>Araneoidea</taxon>
        <taxon>Araneidae</taxon>
        <taxon>Caerostris</taxon>
    </lineage>
</organism>
<gene>
    <name evidence="1" type="ORF">CDAR_573761</name>
</gene>
<comment type="caution">
    <text evidence="1">The sequence shown here is derived from an EMBL/GenBank/DDBJ whole genome shotgun (WGS) entry which is preliminary data.</text>
</comment>
<protein>
    <submittedName>
        <fullName evidence="1">Uncharacterized protein</fullName>
    </submittedName>
</protein>
<evidence type="ECO:0000313" key="2">
    <source>
        <dbReference type="Proteomes" id="UP001054837"/>
    </source>
</evidence>
<dbReference type="Proteomes" id="UP001054837">
    <property type="component" value="Unassembled WGS sequence"/>
</dbReference>
<keyword evidence="2" id="KW-1185">Reference proteome</keyword>
<sequence>MFCFESLPTLVWNIQRASVKRRSLDRGLSCQPEYDPTHLGNLVSDGSYLSLTIGFPAKSHQYDSLERQEVSTCFFFYQYSINKDGRKQDTPFEVTADSNRNIDKKRSYVFKKLIKAL</sequence>
<dbReference type="EMBL" id="BPLQ01000329">
    <property type="protein sequence ID" value="GIX70028.1"/>
    <property type="molecule type" value="Genomic_DNA"/>
</dbReference>